<accession>A0A397T5L0</accession>
<dbReference type="InterPro" id="IPR045379">
    <property type="entry name" value="Crinkler_N"/>
</dbReference>
<keyword evidence="6" id="KW-1185">Reference proteome</keyword>
<evidence type="ECO:0000259" key="4">
    <source>
        <dbReference type="Pfam" id="PF20147"/>
    </source>
</evidence>
<reference evidence="5 6" key="1">
    <citation type="submission" date="2018-06" db="EMBL/GenBank/DDBJ databases">
        <title>Comparative genomics reveals the genomic features of Rhizophagus irregularis, R. cerebriforme, R. diaphanum and Gigaspora rosea, and their symbiotic lifestyle signature.</title>
        <authorList>
            <person name="Morin E."/>
            <person name="San Clemente H."/>
            <person name="Chen E.C.H."/>
            <person name="De La Providencia I."/>
            <person name="Hainaut M."/>
            <person name="Kuo A."/>
            <person name="Kohler A."/>
            <person name="Murat C."/>
            <person name="Tang N."/>
            <person name="Roy S."/>
            <person name="Loubradou J."/>
            <person name="Henrissat B."/>
            <person name="Grigoriev I.V."/>
            <person name="Corradi N."/>
            <person name="Roux C."/>
            <person name="Martin F.M."/>
        </authorList>
    </citation>
    <scope>NUCLEOTIDE SEQUENCE [LARGE SCALE GENOMIC DNA]</scope>
    <source>
        <strain evidence="5 6">DAOM 227022</strain>
    </source>
</reference>
<sequence>MSDKSKTSDKSKYITLNCLIPGEGVNDIFDVMISNAYNNRVSSLAEAIKTRRPDRFQDIDSASLDLYKAGVGELSGSLAIHKSYENSSAVNIEGGTKMELQDRIYSHFSKQPQLKYPGERYYEQGINVVMHPEPLPEALSKDK</sequence>
<comment type="subcellular location">
    <subcellularLocation>
        <location evidence="1">Host cell</location>
    </subcellularLocation>
    <subcellularLocation>
        <location evidence="2">Secreted</location>
    </subcellularLocation>
</comment>
<dbReference type="GO" id="GO:0005576">
    <property type="term" value="C:extracellular region"/>
    <property type="evidence" value="ECO:0007669"/>
    <property type="project" value="UniProtKB-SubCell"/>
</dbReference>
<dbReference type="EMBL" id="QKYT01000182">
    <property type="protein sequence ID" value="RIA90411.1"/>
    <property type="molecule type" value="Genomic_DNA"/>
</dbReference>
<evidence type="ECO:0000256" key="1">
    <source>
        <dbReference type="ARBA" id="ARBA00004340"/>
    </source>
</evidence>
<feature type="domain" description="Crinkler effector protein N-terminal" evidence="4">
    <location>
        <begin position="14"/>
        <end position="123"/>
    </location>
</feature>
<dbReference type="GO" id="GO:0043657">
    <property type="term" value="C:host cell"/>
    <property type="evidence" value="ECO:0007669"/>
    <property type="project" value="UniProtKB-SubCell"/>
</dbReference>
<dbReference type="Pfam" id="PF20147">
    <property type="entry name" value="Crinkler"/>
    <property type="match status" value="1"/>
</dbReference>
<evidence type="ECO:0000313" key="6">
    <source>
        <dbReference type="Proteomes" id="UP000265703"/>
    </source>
</evidence>
<dbReference type="OrthoDB" id="2353714at2759"/>
<proteinExistence type="predicted"/>
<dbReference type="Proteomes" id="UP000265703">
    <property type="component" value="Unassembled WGS sequence"/>
</dbReference>
<comment type="caution">
    <text evidence="5">The sequence shown here is derived from an EMBL/GenBank/DDBJ whole genome shotgun (WGS) entry which is preliminary data.</text>
</comment>
<evidence type="ECO:0000256" key="3">
    <source>
        <dbReference type="ARBA" id="ARBA00022525"/>
    </source>
</evidence>
<keyword evidence="3" id="KW-0964">Secreted</keyword>
<evidence type="ECO:0000256" key="2">
    <source>
        <dbReference type="ARBA" id="ARBA00004613"/>
    </source>
</evidence>
<organism evidence="5 6">
    <name type="scientific">Glomus cerebriforme</name>
    <dbReference type="NCBI Taxonomy" id="658196"/>
    <lineage>
        <taxon>Eukaryota</taxon>
        <taxon>Fungi</taxon>
        <taxon>Fungi incertae sedis</taxon>
        <taxon>Mucoromycota</taxon>
        <taxon>Glomeromycotina</taxon>
        <taxon>Glomeromycetes</taxon>
        <taxon>Glomerales</taxon>
        <taxon>Glomeraceae</taxon>
        <taxon>Glomus</taxon>
    </lineage>
</organism>
<gene>
    <name evidence="5" type="ORF">C1645_693591</name>
</gene>
<protein>
    <recommendedName>
        <fullName evidence="4">Crinkler effector protein N-terminal domain-containing protein</fullName>
    </recommendedName>
</protein>
<dbReference type="AlphaFoldDB" id="A0A397T5L0"/>
<evidence type="ECO:0000313" key="5">
    <source>
        <dbReference type="EMBL" id="RIA90411.1"/>
    </source>
</evidence>
<name>A0A397T5L0_9GLOM</name>